<name>A0A6J4HEG8_9CHLR</name>
<protein>
    <submittedName>
        <fullName evidence="1">Uncharacterized protein</fullName>
    </submittedName>
</protein>
<organism evidence="1">
    <name type="scientific">uncultured Chloroflexia bacterium</name>
    <dbReference type="NCBI Taxonomy" id="1672391"/>
    <lineage>
        <taxon>Bacteria</taxon>
        <taxon>Bacillati</taxon>
        <taxon>Chloroflexota</taxon>
        <taxon>Chloroflexia</taxon>
        <taxon>environmental samples</taxon>
    </lineage>
</organism>
<accession>A0A6J4HEG8</accession>
<dbReference type="AlphaFoldDB" id="A0A6J4HEG8"/>
<reference evidence="1" key="1">
    <citation type="submission" date="2020-02" db="EMBL/GenBank/DDBJ databases">
        <authorList>
            <person name="Meier V. D."/>
        </authorList>
    </citation>
    <scope>NUCLEOTIDE SEQUENCE</scope>
    <source>
        <strain evidence="1">AVDCRST_MAG93</strain>
    </source>
</reference>
<evidence type="ECO:0000313" key="1">
    <source>
        <dbReference type="EMBL" id="CAA9221051.1"/>
    </source>
</evidence>
<sequence>MAVVNVIVIHGIGALREQGSSYSSLLQQNIRKH</sequence>
<gene>
    <name evidence="1" type="ORF">AVDCRST_MAG93-449</name>
</gene>
<dbReference type="EMBL" id="CADCTR010000148">
    <property type="protein sequence ID" value="CAA9221051.1"/>
    <property type="molecule type" value="Genomic_DNA"/>
</dbReference>
<proteinExistence type="predicted"/>
<feature type="non-terminal residue" evidence="1">
    <location>
        <position position="33"/>
    </location>
</feature>